<dbReference type="Proteomes" id="UP000232722">
    <property type="component" value="Unassembled WGS sequence"/>
</dbReference>
<evidence type="ECO:0000313" key="2">
    <source>
        <dbReference type="Proteomes" id="UP000232722"/>
    </source>
</evidence>
<organism evidence="1 2">
    <name type="scientific">Rhizophagus irregularis</name>
    <dbReference type="NCBI Taxonomy" id="588596"/>
    <lineage>
        <taxon>Eukaryota</taxon>
        <taxon>Fungi</taxon>
        <taxon>Fungi incertae sedis</taxon>
        <taxon>Mucoromycota</taxon>
        <taxon>Glomeromycotina</taxon>
        <taxon>Glomeromycetes</taxon>
        <taxon>Glomerales</taxon>
        <taxon>Glomeraceae</taxon>
        <taxon>Rhizophagus</taxon>
    </lineage>
</organism>
<protein>
    <submittedName>
        <fullName evidence="1">Uncharacterized protein</fullName>
    </submittedName>
</protein>
<accession>A0A2N0NF48</accession>
<reference evidence="1 2" key="2">
    <citation type="submission" date="2017-09" db="EMBL/GenBank/DDBJ databases">
        <title>Extensive intraspecific genome diversity in a model arbuscular mycorrhizal fungus.</title>
        <authorList>
            <person name="Chen E.C."/>
            <person name="Morin E."/>
            <person name="Beaudet D."/>
            <person name="Noel J."/>
            <person name="Ndikumana S."/>
            <person name="Charron P."/>
            <person name="St-Onge C."/>
            <person name="Giorgi J."/>
            <person name="Grigoriev I.V."/>
            <person name="Roux C."/>
            <person name="Martin F.M."/>
            <person name="Corradi N."/>
        </authorList>
    </citation>
    <scope>NUCLEOTIDE SEQUENCE [LARGE SCALE GENOMIC DNA]</scope>
    <source>
        <strain evidence="1 2">A5</strain>
    </source>
</reference>
<dbReference type="EMBL" id="LLXJ01008679">
    <property type="protein sequence ID" value="PKB93207.1"/>
    <property type="molecule type" value="Genomic_DNA"/>
</dbReference>
<gene>
    <name evidence="1" type="ORF">RhiirA5_442021</name>
</gene>
<dbReference type="AlphaFoldDB" id="A0A2N0NF48"/>
<reference evidence="1 2" key="1">
    <citation type="submission" date="2016-04" db="EMBL/GenBank/DDBJ databases">
        <title>Genome analyses suggest a sexual origin of heterokaryosis in a supposedly ancient asexual fungus.</title>
        <authorList>
            <person name="Ropars J."/>
            <person name="Sedzielewska K."/>
            <person name="Noel J."/>
            <person name="Charron P."/>
            <person name="Farinelli L."/>
            <person name="Marton T."/>
            <person name="Kruger M."/>
            <person name="Pelin A."/>
            <person name="Brachmann A."/>
            <person name="Corradi N."/>
        </authorList>
    </citation>
    <scope>NUCLEOTIDE SEQUENCE [LARGE SCALE GENOMIC DNA]</scope>
    <source>
        <strain evidence="1 2">A5</strain>
    </source>
</reference>
<dbReference type="VEuPathDB" id="FungiDB:FUN_012652"/>
<sequence>MSTELEDIFKKVDTLEEIHAAATKNEDLKNGLHDCILNIQQLLYYMKILFVIIHEIDKSLNVCETTAEIFYQILFHQNATNTDCYEGFKTVYNTEISEKYHPILMAAMENAERAPPAILTNTKVHDIIQCFQCGKF</sequence>
<comment type="caution">
    <text evidence="1">The sequence shown here is derived from an EMBL/GenBank/DDBJ whole genome shotgun (WGS) entry which is preliminary data.</text>
</comment>
<evidence type="ECO:0000313" key="1">
    <source>
        <dbReference type="EMBL" id="PKB93207.1"/>
    </source>
</evidence>
<proteinExistence type="predicted"/>
<dbReference type="VEuPathDB" id="FungiDB:RhiirFUN_014468"/>
<name>A0A2N0NF48_9GLOM</name>